<dbReference type="PANTHER" id="PTHR30329">
    <property type="entry name" value="STATOR ELEMENT OF FLAGELLAR MOTOR COMPLEX"/>
    <property type="match status" value="1"/>
</dbReference>
<evidence type="ECO:0000313" key="4">
    <source>
        <dbReference type="Proteomes" id="UP000006048"/>
    </source>
</evidence>
<dbReference type="Pfam" id="PF00691">
    <property type="entry name" value="OmpA"/>
    <property type="match status" value="1"/>
</dbReference>
<dbReference type="AlphaFoldDB" id="I4B2E7"/>
<dbReference type="InterPro" id="IPR006665">
    <property type="entry name" value="OmpA-like"/>
</dbReference>
<name>I4B2E7_TURPD</name>
<reference evidence="3 4" key="1">
    <citation type="submission" date="2012-06" db="EMBL/GenBank/DDBJ databases">
        <title>The complete chromosome of genome of Turneriella parva DSM 21527.</title>
        <authorList>
            <consortium name="US DOE Joint Genome Institute (JGI-PGF)"/>
            <person name="Lucas S."/>
            <person name="Han J."/>
            <person name="Lapidus A."/>
            <person name="Bruce D."/>
            <person name="Goodwin L."/>
            <person name="Pitluck S."/>
            <person name="Peters L."/>
            <person name="Kyrpides N."/>
            <person name="Mavromatis K."/>
            <person name="Ivanova N."/>
            <person name="Mikhailova N."/>
            <person name="Chertkov O."/>
            <person name="Detter J.C."/>
            <person name="Tapia R."/>
            <person name="Han C."/>
            <person name="Land M."/>
            <person name="Hauser L."/>
            <person name="Markowitz V."/>
            <person name="Cheng J.-F."/>
            <person name="Hugenholtz P."/>
            <person name="Woyke T."/>
            <person name="Wu D."/>
            <person name="Gronow S."/>
            <person name="Wellnitz S."/>
            <person name="Brambilla E."/>
            <person name="Klenk H.-P."/>
            <person name="Eisen J.A."/>
        </authorList>
    </citation>
    <scope>NUCLEOTIDE SEQUENCE [LARGE SCALE GENOMIC DNA]</scope>
    <source>
        <strain evidence="4">ATCC BAA-1111 / DSM 21527 / NCTC 11395 / H</strain>
    </source>
</reference>
<protein>
    <submittedName>
        <fullName evidence="3">OmpA/MotB domain protein</fullName>
    </submittedName>
</protein>
<dbReference type="Gene3D" id="2.60.40.4070">
    <property type="match status" value="1"/>
</dbReference>
<accession>I4B2E7</accession>
<evidence type="ECO:0000313" key="3">
    <source>
        <dbReference type="EMBL" id="AFM11454.1"/>
    </source>
</evidence>
<dbReference type="HOGENOM" id="CLU_321295_0_0_12"/>
<organism evidence="3 4">
    <name type="scientific">Turneriella parva (strain ATCC BAA-1111 / DSM 21527 / NCTC 11395 / H)</name>
    <name type="common">Leptospira parva</name>
    <dbReference type="NCBI Taxonomy" id="869212"/>
    <lineage>
        <taxon>Bacteria</taxon>
        <taxon>Pseudomonadati</taxon>
        <taxon>Spirochaetota</taxon>
        <taxon>Spirochaetia</taxon>
        <taxon>Leptospirales</taxon>
        <taxon>Leptospiraceae</taxon>
        <taxon>Turneriella</taxon>
    </lineage>
</organism>
<sequence length="902" mass="98323">MTHGMRYLALLPVVALFSQLGALKTRDFAHLPQRPFNAALGGQSAHTMPTQAAALVNPAFLGYGDQNTFFTGGVFSPHLYGFYADGALFSPYGGLTLSAEYFKADDQTGALSFSYGSFLSRRVATGLAVTPRYTTGNGQQAFGLGIDPALLFDSKWHANLAGNDGLGLYSPTIFLRTLNLAIPIGDTELLAKPSAHVGVMTGLYQSAELNFAAVVSTYGTDGFDRLPYQLGVQGQYKWALASLGYGGSHFSPTANGVSLGLGVALPMSFGDAFLFYSLQFANSGRSDLHAVTAGVRLGGVDTEAPEVVFASEGTHFSPNNDGVRDLMVFTAAATDKSPIVFYEFRVSDAKGNQVFRQRADERIREKEFRWGLFVRSFVAPRARADIPERFTWNGRALVEKQKALKDNVFAEDPPDKALPDGVYIWHFRVMDEKNNESKTLSGEVHIDTKPPAAAVEIGDDLISPNGDGRRDLLPITQDTSVDDAYEGYIENAEGARVRTYRWPENAPARLDFDGRRDNGELVEEGVYRYHLVGSDAAGNRAEAKSENFYVSRRVDAVYLRSSGLGLNPKKSELSEIQFVPSLEHADGFTQGEIRIGKSCGPKAEDVVFRLPVRELGQSAKKNAKKPAKALYAWKGESVSQTTAADGIYCAVFQAQYVNGNAPESPPIKIAIDSTPPQLDVAADLSTRQFAPDGDGENEEQAFRLSVNDQSEIVAYALQVSEILPDEKGIKKIPVRSFRGKGSIPQTIYWDGKTESGALVESLTQYEYTLEAQDSYGNVAVSSPRRFETGVLALPAGNGFLVRVVNADLDEPATDRLAAVARLMEKYPKYKVKVEAHTGTAGGIERNLRLSEQAARKTYEFLIENGVAAERVTYQGFGESSPAFDVRSVNAPKNRRLDFILSR</sequence>
<dbReference type="Proteomes" id="UP000006048">
    <property type="component" value="Chromosome"/>
</dbReference>
<dbReference type="InterPro" id="IPR050330">
    <property type="entry name" value="Bact_OuterMem_StrucFunc"/>
</dbReference>
<gene>
    <name evidence="3" type="ordered locus">Turpa_0803</name>
</gene>
<dbReference type="PANTHER" id="PTHR30329:SF21">
    <property type="entry name" value="LIPOPROTEIN YIAD-RELATED"/>
    <property type="match status" value="1"/>
</dbReference>
<evidence type="ECO:0000256" key="1">
    <source>
        <dbReference type="PROSITE-ProRule" id="PRU00473"/>
    </source>
</evidence>
<dbReference type="GO" id="GO:0016020">
    <property type="term" value="C:membrane"/>
    <property type="evidence" value="ECO:0007669"/>
    <property type="project" value="UniProtKB-UniRule"/>
</dbReference>
<keyword evidence="4" id="KW-1185">Reference proteome</keyword>
<dbReference type="CDD" id="cd07185">
    <property type="entry name" value="OmpA_C-like"/>
    <property type="match status" value="1"/>
</dbReference>
<dbReference type="InterPro" id="IPR036737">
    <property type="entry name" value="OmpA-like_sf"/>
</dbReference>
<dbReference type="SUPFAM" id="SSF103088">
    <property type="entry name" value="OmpA-like"/>
    <property type="match status" value="1"/>
</dbReference>
<dbReference type="KEGG" id="tpx:Turpa_0803"/>
<dbReference type="Gene3D" id="3.30.1330.60">
    <property type="entry name" value="OmpA-like domain"/>
    <property type="match status" value="1"/>
</dbReference>
<evidence type="ECO:0000259" key="2">
    <source>
        <dbReference type="PROSITE" id="PS51123"/>
    </source>
</evidence>
<dbReference type="EMBL" id="CP002959">
    <property type="protein sequence ID" value="AFM11454.1"/>
    <property type="molecule type" value="Genomic_DNA"/>
</dbReference>
<proteinExistence type="predicted"/>
<keyword evidence="1" id="KW-0472">Membrane</keyword>
<dbReference type="PROSITE" id="PS51123">
    <property type="entry name" value="OMPA_2"/>
    <property type="match status" value="1"/>
</dbReference>
<feature type="domain" description="OmpA-like" evidence="2">
    <location>
        <begin position="788"/>
        <end position="902"/>
    </location>
</feature>
<dbReference type="STRING" id="869212.Turpa_0803"/>